<sequence length="63" mass="7325">MSKRGKPVGKPVGRGRACVFREVFLENNYTALRSVRFRSRYLAFSRSGVPRPADRSRVFHRQL</sequence>
<dbReference type="AlphaFoldDB" id="V9LK86"/>
<dbReference type="InterPro" id="IPR008996">
    <property type="entry name" value="IL1/FGF"/>
</dbReference>
<proteinExistence type="evidence at transcript level"/>
<dbReference type="InterPro" id="IPR002209">
    <property type="entry name" value="Fibroblast_GF_fam"/>
</dbReference>
<feature type="non-terminal residue" evidence="2">
    <location>
        <position position="63"/>
    </location>
</feature>
<organism evidence="2">
    <name type="scientific">Callorhinchus milii</name>
    <name type="common">Ghost shark</name>
    <dbReference type="NCBI Taxonomy" id="7868"/>
    <lineage>
        <taxon>Eukaryota</taxon>
        <taxon>Metazoa</taxon>
        <taxon>Chordata</taxon>
        <taxon>Craniata</taxon>
        <taxon>Vertebrata</taxon>
        <taxon>Chondrichthyes</taxon>
        <taxon>Holocephali</taxon>
        <taxon>Chimaeriformes</taxon>
        <taxon>Callorhinchidae</taxon>
        <taxon>Callorhinchus</taxon>
    </lineage>
</organism>
<comment type="similarity">
    <text evidence="1">Belongs to the heparin-binding growth factors family.</text>
</comment>
<dbReference type="SUPFAM" id="SSF50353">
    <property type="entry name" value="Cytokine"/>
    <property type="match status" value="1"/>
</dbReference>
<evidence type="ECO:0000313" key="2">
    <source>
        <dbReference type="EMBL" id="AFP14103.1"/>
    </source>
</evidence>
<name>V9LK86_CALMI</name>
<dbReference type="EMBL" id="JW881586">
    <property type="protein sequence ID" value="AFP14103.1"/>
    <property type="molecule type" value="mRNA"/>
</dbReference>
<dbReference type="GO" id="GO:0008083">
    <property type="term" value="F:growth factor activity"/>
    <property type="evidence" value="ECO:0007669"/>
    <property type="project" value="InterPro"/>
</dbReference>
<dbReference type="Gene3D" id="2.80.10.50">
    <property type="match status" value="1"/>
</dbReference>
<evidence type="ECO:0000256" key="1">
    <source>
        <dbReference type="ARBA" id="ARBA00007936"/>
    </source>
</evidence>
<dbReference type="PANTHER" id="PTHR11486">
    <property type="entry name" value="FIBROBLAST GROWTH FACTOR"/>
    <property type="match status" value="1"/>
</dbReference>
<dbReference type="Pfam" id="PF00167">
    <property type="entry name" value="FGF"/>
    <property type="match status" value="1"/>
</dbReference>
<reference evidence="2" key="1">
    <citation type="journal article" date="2014" name="Nature">
        <title>Elephant shark genome provides unique insights into gnathostome evolution.</title>
        <authorList>
            <consortium name="International Elephant Shark Genome Sequencing Consortium"/>
            <person name="Venkatesh B."/>
            <person name="Lee A.P."/>
            <person name="Ravi V."/>
            <person name="Maurya A.K."/>
            <person name="Lian M.M."/>
            <person name="Swann J.B."/>
            <person name="Ohta Y."/>
            <person name="Flajnik M.F."/>
            <person name="Sutoh Y."/>
            <person name="Kasahara M."/>
            <person name="Hoon S."/>
            <person name="Gangu V."/>
            <person name="Roy S.W."/>
            <person name="Irimia M."/>
            <person name="Korzh V."/>
            <person name="Kondrychyn I."/>
            <person name="Lim Z.W."/>
            <person name="Tay B.H."/>
            <person name="Tohari S."/>
            <person name="Kong K.W."/>
            <person name="Ho S."/>
            <person name="Lorente-Galdos B."/>
            <person name="Quilez J."/>
            <person name="Marques-Bonet T."/>
            <person name="Raney B.J."/>
            <person name="Ingham P.W."/>
            <person name="Tay A."/>
            <person name="Hillier L.W."/>
            <person name="Minx P."/>
            <person name="Boehm T."/>
            <person name="Wilson R.K."/>
            <person name="Brenner S."/>
            <person name="Warren W.C."/>
        </authorList>
    </citation>
    <scope>NUCLEOTIDE SEQUENCE</scope>
    <source>
        <tissue evidence="2">Testis</tissue>
    </source>
</reference>
<protein>
    <submittedName>
        <fullName evidence="2">Fibroblast growth factor 8-like protein</fullName>
    </submittedName>
</protein>
<accession>V9LK86</accession>